<evidence type="ECO:0000256" key="3">
    <source>
        <dbReference type="ARBA" id="ARBA00022801"/>
    </source>
</evidence>
<dbReference type="InterPro" id="IPR002252">
    <property type="entry name" value="Glyco_hydro_36"/>
</dbReference>
<dbReference type="PRINTS" id="PR00743">
    <property type="entry name" value="GLHYDRLASE36"/>
</dbReference>
<dbReference type="InterPro" id="IPR000111">
    <property type="entry name" value="Glyco_hydro_27/36_CS"/>
</dbReference>
<dbReference type="InterPro" id="IPR031705">
    <property type="entry name" value="Glyco_hydro_36_C"/>
</dbReference>
<dbReference type="Pfam" id="PF02065">
    <property type="entry name" value="Melibiase"/>
    <property type="match status" value="1"/>
</dbReference>
<dbReference type="Proteomes" id="UP000285875">
    <property type="component" value="Chromosome"/>
</dbReference>
<feature type="binding site" evidence="7">
    <location>
        <begin position="344"/>
        <end position="345"/>
    </location>
    <ligand>
        <name>substrate</name>
    </ligand>
</feature>
<keyword evidence="3 5" id="KW-0378">Hydrolase</keyword>
<evidence type="ECO:0000313" key="10">
    <source>
        <dbReference type="EMBL" id="AZZ38946.1"/>
    </source>
</evidence>
<dbReference type="InterPro" id="IPR017853">
    <property type="entry name" value="GH"/>
</dbReference>
<dbReference type="InterPro" id="IPR038417">
    <property type="entry name" value="Alpga-gal_N_sf"/>
</dbReference>
<evidence type="ECO:0000259" key="9">
    <source>
        <dbReference type="Pfam" id="PF16875"/>
    </source>
</evidence>
<dbReference type="GO" id="GO:0016052">
    <property type="term" value="P:carbohydrate catabolic process"/>
    <property type="evidence" value="ECO:0007669"/>
    <property type="project" value="InterPro"/>
</dbReference>
<comment type="catalytic activity">
    <reaction evidence="1 5">
        <text>Hydrolysis of terminal, non-reducing alpha-D-galactose residues in alpha-D-galactosides, including galactose oligosaccharides, galactomannans and galactolipids.</text>
        <dbReference type="EC" id="3.2.1.22"/>
    </reaction>
</comment>
<feature type="domain" description="Glycosyl hydrolase family 36 N-terminal" evidence="9">
    <location>
        <begin position="25"/>
        <end position="262"/>
    </location>
</feature>
<name>A0A3Q9UIE5_9ACTN</name>
<dbReference type="PANTHER" id="PTHR43053:SF3">
    <property type="entry name" value="ALPHA-GALACTOSIDASE C-RELATED"/>
    <property type="match status" value="1"/>
</dbReference>
<gene>
    <name evidence="10" type="ORF">C0Z10_03355</name>
</gene>
<evidence type="ECO:0000256" key="7">
    <source>
        <dbReference type="PIRSR" id="PIRSR005536-2"/>
    </source>
</evidence>
<dbReference type="AlphaFoldDB" id="A0A3Q9UIE5"/>
<proteinExistence type="inferred from homology"/>
<organism evidence="10 11">
    <name type="scientific">Acidipropionibacterium jensenii</name>
    <dbReference type="NCBI Taxonomy" id="1749"/>
    <lineage>
        <taxon>Bacteria</taxon>
        <taxon>Bacillati</taxon>
        <taxon>Actinomycetota</taxon>
        <taxon>Actinomycetes</taxon>
        <taxon>Propionibacteriales</taxon>
        <taxon>Propionibacteriaceae</taxon>
        <taxon>Acidipropionibacterium</taxon>
    </lineage>
</organism>
<sequence>MTDALIHLRAAGVSLLLSTPADQAVGIVHWGTDLGPLTADGAAAVATSVVEPLGGNAVDVPIHRALLPQLADGWLGRPGIEGSRPDGSDFTPRFRTTGMSLDDSAVSGFHEAGAATVVALAEDTEAGLRTETTIEMTAQGLVRIATTLTNTGSEAFVLEGLQHCLPIPVDGDEILDFAGHWGLERFPQRTPIGTGTHLRENRRGRTGSDSAYVMQAGTPGFSFQQGEVWAAHLAWSGNHRHYVERQANGFGVIGAGELLLPGEARIAPGESYTSPDLYANHAHGLDGIAHRFHHFVREDLHPLSTDRPVTINVWEAVEFDHRIGKLLELAEIAASIGVERYVLDDGWFGSRRDDTSGLGDWTVSPDAWPQGLDPLVDRVRSLGMQFGLWFEPEMINEDSDLARAHPDWIMAPGKRMPLTWRNQQVLNLSIPEAWEHTLEAISKVIAEYHLDYIKWDHNRDLIESATRANGAAATHAQTLAVYRMFDVLNERFPDVEIESCSSGGGRVDLGVIKRCSRIWVSDCIDSLERQTMMRWTAQLLPLEFLGSHIASSPSQTTGRRHSLGFRAATALFGHLGIEWDITETTEEERRELAGWIDFYKKHRDLLFSGDLTRVDRAEDSLQIGGVVAKDRSEALFSIVSMHRSPLSPRGMVRLSGLDAGRTYRVAPVIIGEEPGGLIRPPWFGDQDRGIELPGSALMASGLHSPCLYPEQAVVLQLTAID</sequence>
<dbReference type="FunFam" id="3.20.20.70:FF:000118">
    <property type="entry name" value="Alpha-galactosidase"/>
    <property type="match status" value="1"/>
</dbReference>
<dbReference type="PROSITE" id="PS00512">
    <property type="entry name" value="ALPHA_GALACTOSIDASE"/>
    <property type="match status" value="1"/>
</dbReference>
<dbReference type="Gene3D" id="2.70.98.60">
    <property type="entry name" value="alpha-galactosidase from lactobacil brevis"/>
    <property type="match status" value="1"/>
</dbReference>
<dbReference type="InterPro" id="IPR013785">
    <property type="entry name" value="Aldolase_TIM"/>
</dbReference>
<dbReference type="Gene3D" id="3.20.20.70">
    <property type="entry name" value="Aldolase class I"/>
    <property type="match status" value="1"/>
</dbReference>
<dbReference type="PIRSF" id="PIRSF005536">
    <property type="entry name" value="Agal"/>
    <property type="match status" value="1"/>
</dbReference>
<dbReference type="InterPro" id="IPR013780">
    <property type="entry name" value="Glyco_hydro_b"/>
</dbReference>
<dbReference type="KEGG" id="aji:C0Z10_03355"/>
<comment type="similarity">
    <text evidence="5">Belongs to the glycosyl hydrolase.</text>
</comment>
<feature type="binding site" evidence="7">
    <location>
        <position position="500"/>
    </location>
    <ligand>
        <name>substrate</name>
    </ligand>
</feature>
<feature type="active site" description="Proton donor" evidence="6">
    <location>
        <position position="522"/>
    </location>
</feature>
<dbReference type="Pfam" id="PF16875">
    <property type="entry name" value="Glyco_hydro_36N"/>
    <property type="match status" value="1"/>
</dbReference>
<dbReference type="Pfam" id="PF16874">
    <property type="entry name" value="Glyco_hydro_36C"/>
    <property type="match status" value="1"/>
</dbReference>
<evidence type="ECO:0000256" key="5">
    <source>
        <dbReference type="PIRNR" id="PIRNR005536"/>
    </source>
</evidence>
<protein>
    <recommendedName>
        <fullName evidence="2 5">Alpha-galactosidase</fullName>
        <ecNumber evidence="2 5">3.2.1.22</ecNumber>
    </recommendedName>
</protein>
<dbReference type="InterPro" id="IPR031704">
    <property type="entry name" value="Glyco_hydro_36_N"/>
</dbReference>
<dbReference type="Gene3D" id="2.60.40.1180">
    <property type="entry name" value="Golgi alpha-mannosidase II"/>
    <property type="match status" value="1"/>
</dbReference>
<dbReference type="PANTHER" id="PTHR43053">
    <property type="entry name" value="GLYCOSIDASE FAMILY 31"/>
    <property type="match status" value="1"/>
</dbReference>
<feature type="binding site" evidence="7">
    <location>
        <begin position="454"/>
        <end position="458"/>
    </location>
    <ligand>
        <name>substrate</name>
    </ligand>
</feature>
<feature type="binding site" evidence="7">
    <location>
        <position position="181"/>
    </location>
    <ligand>
        <name>substrate</name>
    </ligand>
</feature>
<dbReference type="GO" id="GO:0004557">
    <property type="term" value="F:alpha-galactosidase activity"/>
    <property type="evidence" value="ECO:0007669"/>
    <property type="project" value="UniProtKB-UniRule"/>
</dbReference>
<feature type="domain" description="Glycosyl hydrolase family 36 C-terminal" evidence="8">
    <location>
        <begin position="626"/>
        <end position="705"/>
    </location>
</feature>
<evidence type="ECO:0000256" key="1">
    <source>
        <dbReference type="ARBA" id="ARBA00001255"/>
    </source>
</evidence>
<evidence type="ECO:0000313" key="11">
    <source>
        <dbReference type="Proteomes" id="UP000285875"/>
    </source>
</evidence>
<dbReference type="EMBL" id="CP025570">
    <property type="protein sequence ID" value="AZZ38946.1"/>
    <property type="molecule type" value="Genomic_DNA"/>
</dbReference>
<dbReference type="EC" id="3.2.1.22" evidence="2 5"/>
<feature type="binding site" evidence="7">
    <location>
        <position position="421"/>
    </location>
    <ligand>
        <name>substrate</name>
    </ligand>
</feature>
<accession>A0A3Q9UIE5</accession>
<dbReference type="SUPFAM" id="SSF51445">
    <property type="entry name" value="(Trans)glycosidases"/>
    <property type="match status" value="1"/>
</dbReference>
<evidence type="ECO:0000256" key="6">
    <source>
        <dbReference type="PIRSR" id="PIRSR005536-1"/>
    </source>
</evidence>
<keyword evidence="4 5" id="KW-0326">Glycosidase</keyword>
<dbReference type="CDD" id="cd14791">
    <property type="entry name" value="GH36"/>
    <property type="match status" value="1"/>
</dbReference>
<dbReference type="InterPro" id="IPR050985">
    <property type="entry name" value="Alpha-glycosidase_related"/>
</dbReference>
<reference evidence="11" key="1">
    <citation type="submission" date="2017-12" db="EMBL/GenBank/DDBJ databases">
        <title>Whole genome sequencing of Acidipropionibacterium jensenii strains JS279 and JS280.</title>
        <authorList>
            <person name="Deptula P."/>
            <person name="Laine P."/>
            <person name="Smolander O.-P."/>
            <person name="Paulin L."/>
            <person name="Auvinen P."/>
            <person name="Varmanen P."/>
        </authorList>
    </citation>
    <scope>NUCLEOTIDE SEQUENCE [LARGE SCALE GENOMIC DNA]</scope>
    <source>
        <strain evidence="11">JS280</strain>
    </source>
</reference>
<evidence type="ECO:0000256" key="2">
    <source>
        <dbReference type="ARBA" id="ARBA00012755"/>
    </source>
</evidence>
<evidence type="ECO:0000259" key="8">
    <source>
        <dbReference type="Pfam" id="PF16874"/>
    </source>
</evidence>
<evidence type="ECO:0000256" key="4">
    <source>
        <dbReference type="ARBA" id="ARBA00023295"/>
    </source>
</evidence>
<feature type="active site" description="Nucleophile" evidence="6">
    <location>
        <position position="456"/>
    </location>
</feature>
<dbReference type="RefSeq" id="WP_097798454.1">
    <property type="nucleotide sequence ID" value="NZ_CP025570.1"/>
</dbReference>
<feature type="binding site" evidence="7">
    <location>
        <position position="522"/>
    </location>
    <ligand>
        <name>substrate</name>
    </ligand>
</feature>